<proteinExistence type="predicted"/>
<gene>
    <name evidence="1" type="ORF">DN069_29300</name>
</gene>
<reference evidence="1 2" key="1">
    <citation type="submission" date="2018-06" db="EMBL/GenBank/DDBJ databases">
        <title>Streptacidiphilus pinicola sp. nov., isolated from pine grove soil.</title>
        <authorList>
            <person name="Roh S.G."/>
            <person name="Park S."/>
            <person name="Kim M.-K."/>
            <person name="Yun B.-R."/>
            <person name="Park J."/>
            <person name="Kim M.J."/>
            <person name="Kim Y.S."/>
            <person name="Kim S.B."/>
        </authorList>
    </citation>
    <scope>NUCLEOTIDE SEQUENCE [LARGE SCALE GENOMIC DNA]</scope>
    <source>
        <strain evidence="1 2">MMS16-CNU450</strain>
    </source>
</reference>
<dbReference type="EMBL" id="QKYN01000124">
    <property type="protein sequence ID" value="RAG82118.1"/>
    <property type="molecule type" value="Genomic_DNA"/>
</dbReference>
<evidence type="ECO:0000313" key="1">
    <source>
        <dbReference type="EMBL" id="RAG82118.1"/>
    </source>
</evidence>
<name>A0A2X0J448_9ACTN</name>
<organism evidence="1 2">
    <name type="scientific">Streptacidiphilus pinicola</name>
    <dbReference type="NCBI Taxonomy" id="2219663"/>
    <lineage>
        <taxon>Bacteria</taxon>
        <taxon>Bacillati</taxon>
        <taxon>Actinomycetota</taxon>
        <taxon>Actinomycetes</taxon>
        <taxon>Kitasatosporales</taxon>
        <taxon>Streptomycetaceae</taxon>
        <taxon>Streptacidiphilus</taxon>
    </lineage>
</organism>
<evidence type="ECO:0000313" key="2">
    <source>
        <dbReference type="Proteomes" id="UP000248889"/>
    </source>
</evidence>
<dbReference type="AlphaFoldDB" id="A0A2X0J448"/>
<protein>
    <submittedName>
        <fullName evidence="1">Uncharacterized protein</fullName>
    </submittedName>
</protein>
<accession>A0A2X0J448</accession>
<comment type="caution">
    <text evidence="1">The sequence shown here is derived from an EMBL/GenBank/DDBJ whole genome shotgun (WGS) entry which is preliminary data.</text>
</comment>
<sequence>MTRFRCPDCRRPISVLDDEERLPLHAVVTTPWHPFSADVCQGSGRWLDEIDEDDPQLASEPTLAEFLTLPPELDWRRQPFSHVVKPIPMQRQAA</sequence>
<dbReference type="Proteomes" id="UP000248889">
    <property type="component" value="Unassembled WGS sequence"/>
</dbReference>
<keyword evidence="2" id="KW-1185">Reference proteome</keyword>
<dbReference type="OrthoDB" id="4330280at2"/>